<organism evidence="8 9">
    <name type="scientific">Alcanivorax quisquiliarum</name>
    <dbReference type="NCBI Taxonomy" id="2933565"/>
    <lineage>
        <taxon>Bacteria</taxon>
        <taxon>Pseudomonadati</taxon>
        <taxon>Pseudomonadota</taxon>
        <taxon>Gammaproteobacteria</taxon>
        <taxon>Oceanospirillales</taxon>
        <taxon>Alcanivoracaceae</taxon>
        <taxon>Alcanivorax</taxon>
    </lineage>
</organism>
<keyword evidence="5 6" id="KW-0676">Redox-active center</keyword>
<reference evidence="8" key="1">
    <citation type="submission" date="2022-04" db="EMBL/GenBank/DDBJ databases">
        <title>Alcanivorax sp. CY1518 draft genome sequence.</title>
        <authorList>
            <person name="Zhao G."/>
            <person name="An M."/>
        </authorList>
    </citation>
    <scope>NUCLEOTIDE SEQUENCE</scope>
    <source>
        <strain evidence="8">CY1518</strain>
    </source>
</reference>
<dbReference type="InterPro" id="IPR011767">
    <property type="entry name" value="GLR_AS"/>
</dbReference>
<sequence length="89" mass="9812">MAAEVVLYTTAWCPFCVRALRLLDSKGVEYTNIDVEENPALRKEMAARAGRNTVPQIWIGGTHVGGCDELYALERAGRLDAMLDSGQQQ</sequence>
<evidence type="ECO:0000313" key="9">
    <source>
        <dbReference type="Proteomes" id="UP001165524"/>
    </source>
</evidence>
<evidence type="ECO:0000256" key="4">
    <source>
        <dbReference type="ARBA" id="ARBA00023157"/>
    </source>
</evidence>
<protein>
    <recommendedName>
        <fullName evidence="6">Glutaredoxin</fullName>
    </recommendedName>
</protein>
<dbReference type="PANTHER" id="PTHR45694:SF18">
    <property type="entry name" value="GLUTAREDOXIN-1-RELATED"/>
    <property type="match status" value="1"/>
</dbReference>
<dbReference type="PANTHER" id="PTHR45694">
    <property type="entry name" value="GLUTAREDOXIN 2"/>
    <property type="match status" value="1"/>
</dbReference>
<keyword evidence="6" id="KW-0963">Cytoplasm</keyword>
<dbReference type="Gene3D" id="3.40.30.10">
    <property type="entry name" value="Glutaredoxin"/>
    <property type="match status" value="1"/>
</dbReference>
<dbReference type="RefSeq" id="WP_246949868.1">
    <property type="nucleotide sequence ID" value="NZ_JALKII010000002.1"/>
</dbReference>
<dbReference type="EMBL" id="JALKII010000002">
    <property type="protein sequence ID" value="MCK0537152.1"/>
    <property type="molecule type" value="Genomic_DNA"/>
</dbReference>
<dbReference type="SUPFAM" id="SSF52833">
    <property type="entry name" value="Thioredoxin-like"/>
    <property type="match status" value="1"/>
</dbReference>
<evidence type="ECO:0000256" key="3">
    <source>
        <dbReference type="ARBA" id="ARBA00022982"/>
    </source>
</evidence>
<evidence type="ECO:0000256" key="6">
    <source>
        <dbReference type="RuleBase" id="RU364065"/>
    </source>
</evidence>
<keyword evidence="9" id="KW-1185">Reference proteome</keyword>
<evidence type="ECO:0000256" key="1">
    <source>
        <dbReference type="ARBA" id="ARBA00007787"/>
    </source>
</evidence>
<evidence type="ECO:0000256" key="5">
    <source>
        <dbReference type="ARBA" id="ARBA00023284"/>
    </source>
</evidence>
<dbReference type="PRINTS" id="PR00160">
    <property type="entry name" value="GLUTAREDOXIN"/>
</dbReference>
<keyword evidence="4" id="KW-1015">Disulfide bond</keyword>
<keyword evidence="3 6" id="KW-0249">Electron transport</keyword>
<proteinExistence type="inferred from homology"/>
<dbReference type="NCBIfam" id="TIGR02181">
    <property type="entry name" value="GRX_bact"/>
    <property type="match status" value="1"/>
</dbReference>
<evidence type="ECO:0000313" key="8">
    <source>
        <dbReference type="EMBL" id="MCK0537152.1"/>
    </source>
</evidence>
<accession>A0ABT0E5T8</accession>
<dbReference type="InterPro" id="IPR002109">
    <property type="entry name" value="Glutaredoxin"/>
</dbReference>
<evidence type="ECO:0000256" key="2">
    <source>
        <dbReference type="ARBA" id="ARBA00022448"/>
    </source>
</evidence>
<dbReference type="InterPro" id="IPR036249">
    <property type="entry name" value="Thioredoxin-like_sf"/>
</dbReference>
<comment type="caution">
    <text evidence="8">The sequence shown here is derived from an EMBL/GenBank/DDBJ whole genome shotgun (WGS) entry which is preliminary data.</text>
</comment>
<dbReference type="PROSITE" id="PS51354">
    <property type="entry name" value="GLUTAREDOXIN_2"/>
    <property type="match status" value="1"/>
</dbReference>
<comment type="similarity">
    <text evidence="1 6">Belongs to the glutaredoxin family.</text>
</comment>
<comment type="function">
    <text evidence="6">Has a glutathione-disulfide oxidoreductase activity in the presence of NADPH and glutathione reductase. Reduces low molecular weight disulfides and proteins.</text>
</comment>
<dbReference type="PROSITE" id="PS00195">
    <property type="entry name" value="GLUTAREDOXIN_1"/>
    <property type="match status" value="1"/>
</dbReference>
<feature type="domain" description="Glutaredoxin" evidence="7">
    <location>
        <begin position="5"/>
        <end position="64"/>
    </location>
</feature>
<gene>
    <name evidence="8" type="primary">grxC</name>
    <name evidence="8" type="ORF">MU846_05460</name>
</gene>
<dbReference type="InterPro" id="IPR011900">
    <property type="entry name" value="GRX_bact"/>
</dbReference>
<evidence type="ECO:0000259" key="7">
    <source>
        <dbReference type="Pfam" id="PF00462"/>
    </source>
</evidence>
<dbReference type="CDD" id="cd03418">
    <property type="entry name" value="GRX_GRXb_1_3_like"/>
    <property type="match status" value="1"/>
</dbReference>
<dbReference type="Proteomes" id="UP001165524">
    <property type="component" value="Unassembled WGS sequence"/>
</dbReference>
<name>A0ABT0E5T8_9GAMM</name>
<keyword evidence="2 6" id="KW-0813">Transport</keyword>
<dbReference type="InterPro" id="IPR014025">
    <property type="entry name" value="Glutaredoxin_subgr"/>
</dbReference>
<dbReference type="Pfam" id="PF00462">
    <property type="entry name" value="Glutaredoxin"/>
    <property type="match status" value="1"/>
</dbReference>